<reference evidence="3" key="1">
    <citation type="submission" date="2020-08" db="EMBL/GenBank/DDBJ databases">
        <title>Ramlibacter sp. USB13 16S ribosomal RNA gene genome sequencing and assembly.</title>
        <authorList>
            <person name="Kang M."/>
        </authorList>
    </citation>
    <scope>NUCLEOTIDE SEQUENCE</scope>
    <source>
        <strain evidence="3">USB13</strain>
    </source>
</reference>
<feature type="region of interest" description="Disordered" evidence="1">
    <location>
        <begin position="44"/>
        <end position="122"/>
    </location>
</feature>
<proteinExistence type="predicted"/>
<sequence length="122" mass="12581">MLLKTVLLLSLAAAPVAASAQTVYRCGNSYGSQPCAGATAIDVTDRSTPEAAARATRAAAEDMRRAEAMEKARLQAEKDAPKAVVIGPKEAASAAAEPAGKERKKDAKKGPEVFTASGPKKK</sequence>
<feature type="compositionally biased region" description="Low complexity" evidence="1">
    <location>
        <begin position="87"/>
        <end position="98"/>
    </location>
</feature>
<keyword evidence="4" id="KW-1185">Reference proteome</keyword>
<dbReference type="AlphaFoldDB" id="A0A923MWA0"/>
<evidence type="ECO:0008006" key="5">
    <source>
        <dbReference type="Google" id="ProtNLM"/>
    </source>
</evidence>
<dbReference type="RefSeq" id="WP_187078953.1">
    <property type="nucleotide sequence ID" value="NZ_JACORT010000015.1"/>
</dbReference>
<evidence type="ECO:0000313" key="4">
    <source>
        <dbReference type="Proteomes" id="UP000608513"/>
    </source>
</evidence>
<feature type="chain" id="PRO_5037656052" description="DUF4124 domain-containing protein" evidence="2">
    <location>
        <begin position="21"/>
        <end position="122"/>
    </location>
</feature>
<comment type="caution">
    <text evidence="3">The sequence shown here is derived from an EMBL/GenBank/DDBJ whole genome shotgun (WGS) entry which is preliminary data.</text>
</comment>
<accession>A0A923MWA0</accession>
<gene>
    <name evidence="3" type="ORF">H8N03_24985</name>
</gene>
<protein>
    <recommendedName>
        <fullName evidence="5">DUF4124 domain-containing protein</fullName>
    </recommendedName>
</protein>
<feature type="signal peptide" evidence="2">
    <location>
        <begin position="1"/>
        <end position="20"/>
    </location>
</feature>
<dbReference type="Proteomes" id="UP000608513">
    <property type="component" value="Unassembled WGS sequence"/>
</dbReference>
<keyword evidence="2" id="KW-0732">Signal</keyword>
<evidence type="ECO:0000256" key="1">
    <source>
        <dbReference type="SAM" id="MobiDB-lite"/>
    </source>
</evidence>
<organism evidence="3 4">
    <name type="scientific">Ramlibacter cellulosilyticus</name>
    <dbReference type="NCBI Taxonomy" id="2764187"/>
    <lineage>
        <taxon>Bacteria</taxon>
        <taxon>Pseudomonadati</taxon>
        <taxon>Pseudomonadota</taxon>
        <taxon>Betaproteobacteria</taxon>
        <taxon>Burkholderiales</taxon>
        <taxon>Comamonadaceae</taxon>
        <taxon>Ramlibacter</taxon>
    </lineage>
</organism>
<evidence type="ECO:0000313" key="3">
    <source>
        <dbReference type="EMBL" id="MBC5786216.1"/>
    </source>
</evidence>
<feature type="compositionally biased region" description="Basic and acidic residues" evidence="1">
    <location>
        <begin position="99"/>
        <end position="111"/>
    </location>
</feature>
<dbReference type="EMBL" id="JACORT010000015">
    <property type="protein sequence ID" value="MBC5786216.1"/>
    <property type="molecule type" value="Genomic_DNA"/>
</dbReference>
<name>A0A923MWA0_9BURK</name>
<feature type="compositionally biased region" description="Basic and acidic residues" evidence="1">
    <location>
        <begin position="59"/>
        <end position="81"/>
    </location>
</feature>
<evidence type="ECO:0000256" key="2">
    <source>
        <dbReference type="SAM" id="SignalP"/>
    </source>
</evidence>